<evidence type="ECO:0000256" key="5">
    <source>
        <dbReference type="ARBA" id="ARBA00023136"/>
    </source>
</evidence>
<feature type="transmembrane region" description="Helical" evidence="8">
    <location>
        <begin position="155"/>
        <end position="172"/>
    </location>
</feature>
<feature type="transmembrane region" description="Helical" evidence="8">
    <location>
        <begin position="71"/>
        <end position="92"/>
    </location>
</feature>
<keyword evidence="3 8" id="KW-0812">Transmembrane</keyword>
<evidence type="ECO:0000256" key="3">
    <source>
        <dbReference type="ARBA" id="ARBA00022692"/>
    </source>
</evidence>
<dbReference type="InterPro" id="IPR017452">
    <property type="entry name" value="GPCR_Rhodpsn_7TM"/>
</dbReference>
<gene>
    <name evidence="11" type="primary">LOC116304965</name>
</gene>
<reference evidence="11" key="1">
    <citation type="submission" date="2025-08" db="UniProtKB">
        <authorList>
            <consortium name="RefSeq"/>
        </authorList>
    </citation>
    <scope>IDENTIFICATION</scope>
    <source>
        <tissue evidence="11">Tentacle</tissue>
    </source>
</reference>
<dbReference type="RefSeq" id="XP_031570632.1">
    <property type="nucleotide sequence ID" value="XM_031714772.1"/>
</dbReference>
<evidence type="ECO:0000256" key="1">
    <source>
        <dbReference type="ARBA" id="ARBA00004651"/>
    </source>
</evidence>
<feature type="transmembrane region" description="Helical" evidence="8">
    <location>
        <begin position="202"/>
        <end position="225"/>
    </location>
</feature>
<sequence>MVDIRDIALNSTANSTNGTECFPYRNSPSEVEEPKASENFRTVFMAFIIFFSIVGNALVLRGAISRRNKPFVYYLVINLSIAEISIGVLRPFDMVVERTPFKWVFGDLLCQLVKPLSLCAAMVVTFTLAAIAVFRAIMMLQPKRNRPTKRFAFKIMAFSWIWGACLLTPIGLNQKLYVYPDPCAPVVLKICSIVEDMPVYDVVYYIAFFFAPFALMLASYSIVIYRIKQHIRSEETSSREESIDMTSVTCTRASSLESETRPAQFLATKPPQSSPYNQASQLKDLKQRPRIMPKNRDSQKSKMLKFEKDVLNILYILILVFFICYLPWTIMYILLQIARVPSAINWPYKIIFDWYMTLLHSLPSALHPICYGAASKVININFRFPCKRSCEN</sequence>
<evidence type="ECO:0000256" key="6">
    <source>
        <dbReference type="ARBA" id="ARBA00023170"/>
    </source>
</evidence>
<feature type="region of interest" description="Disordered" evidence="7">
    <location>
        <begin position="257"/>
        <end position="281"/>
    </location>
</feature>
<dbReference type="SUPFAM" id="SSF81321">
    <property type="entry name" value="Family A G protein-coupled receptor-like"/>
    <property type="match status" value="1"/>
</dbReference>
<evidence type="ECO:0000256" key="7">
    <source>
        <dbReference type="SAM" id="MobiDB-lite"/>
    </source>
</evidence>
<dbReference type="Pfam" id="PF00001">
    <property type="entry name" value="7tm_1"/>
    <property type="match status" value="1"/>
</dbReference>
<feature type="transmembrane region" description="Helical" evidence="8">
    <location>
        <begin position="43"/>
        <end position="64"/>
    </location>
</feature>
<dbReference type="InParanoid" id="A0A6P8IUL6"/>
<evidence type="ECO:0000313" key="11">
    <source>
        <dbReference type="RefSeq" id="XP_031570632.1"/>
    </source>
</evidence>
<evidence type="ECO:0000256" key="2">
    <source>
        <dbReference type="ARBA" id="ARBA00022475"/>
    </source>
</evidence>
<keyword evidence="4 8" id="KW-1133">Transmembrane helix</keyword>
<keyword evidence="5 8" id="KW-0472">Membrane</keyword>
<evidence type="ECO:0000256" key="4">
    <source>
        <dbReference type="ARBA" id="ARBA00022989"/>
    </source>
</evidence>
<keyword evidence="10" id="KW-1185">Reference proteome</keyword>
<keyword evidence="6" id="KW-0675">Receptor</keyword>
<feature type="transmembrane region" description="Helical" evidence="8">
    <location>
        <begin position="354"/>
        <end position="374"/>
    </location>
</feature>
<proteinExistence type="predicted"/>
<evidence type="ECO:0000313" key="10">
    <source>
        <dbReference type="Proteomes" id="UP000515163"/>
    </source>
</evidence>
<name>A0A6P8IUL6_ACTTE</name>
<dbReference type="PRINTS" id="PR00237">
    <property type="entry name" value="GPCRRHODOPSN"/>
</dbReference>
<feature type="domain" description="G-protein coupled receptors family 1 profile" evidence="9">
    <location>
        <begin position="55"/>
        <end position="371"/>
    </location>
</feature>
<accession>A0A6P8IUL6</accession>
<dbReference type="PROSITE" id="PS50262">
    <property type="entry name" value="G_PROTEIN_RECEP_F1_2"/>
    <property type="match status" value="1"/>
</dbReference>
<dbReference type="GO" id="GO:0042277">
    <property type="term" value="F:peptide binding"/>
    <property type="evidence" value="ECO:0007669"/>
    <property type="project" value="TreeGrafter"/>
</dbReference>
<evidence type="ECO:0000259" key="9">
    <source>
        <dbReference type="PROSITE" id="PS50262"/>
    </source>
</evidence>
<dbReference type="InterPro" id="IPR000276">
    <property type="entry name" value="GPCR_Rhodpsn"/>
</dbReference>
<dbReference type="GO" id="GO:0005886">
    <property type="term" value="C:plasma membrane"/>
    <property type="evidence" value="ECO:0007669"/>
    <property type="project" value="UniProtKB-SubCell"/>
</dbReference>
<dbReference type="OrthoDB" id="10279451at2759"/>
<feature type="transmembrane region" description="Helical" evidence="8">
    <location>
        <begin position="112"/>
        <end position="134"/>
    </location>
</feature>
<dbReference type="GeneID" id="116304965"/>
<evidence type="ECO:0000256" key="8">
    <source>
        <dbReference type="SAM" id="Phobius"/>
    </source>
</evidence>
<dbReference type="KEGG" id="aten:116304965"/>
<feature type="transmembrane region" description="Helical" evidence="8">
    <location>
        <begin position="310"/>
        <end position="334"/>
    </location>
</feature>
<feature type="compositionally biased region" description="Polar residues" evidence="7">
    <location>
        <begin position="270"/>
        <end position="281"/>
    </location>
</feature>
<dbReference type="GO" id="GO:0004930">
    <property type="term" value="F:G protein-coupled receptor activity"/>
    <property type="evidence" value="ECO:0007669"/>
    <property type="project" value="InterPro"/>
</dbReference>
<dbReference type="Proteomes" id="UP000515163">
    <property type="component" value="Unplaced"/>
</dbReference>
<dbReference type="Gene3D" id="1.20.1070.10">
    <property type="entry name" value="Rhodopsin 7-helix transmembrane proteins"/>
    <property type="match status" value="1"/>
</dbReference>
<comment type="subcellular location">
    <subcellularLocation>
        <location evidence="1">Cell membrane</location>
        <topology evidence="1">Multi-pass membrane protein</topology>
    </subcellularLocation>
</comment>
<organism evidence="10 11">
    <name type="scientific">Actinia tenebrosa</name>
    <name type="common">Australian red waratah sea anemone</name>
    <dbReference type="NCBI Taxonomy" id="6105"/>
    <lineage>
        <taxon>Eukaryota</taxon>
        <taxon>Metazoa</taxon>
        <taxon>Cnidaria</taxon>
        <taxon>Anthozoa</taxon>
        <taxon>Hexacorallia</taxon>
        <taxon>Actiniaria</taxon>
        <taxon>Actiniidae</taxon>
        <taxon>Actinia</taxon>
    </lineage>
</organism>
<keyword evidence="2" id="KW-1003">Cell membrane</keyword>
<dbReference type="GO" id="GO:0032870">
    <property type="term" value="P:cellular response to hormone stimulus"/>
    <property type="evidence" value="ECO:0007669"/>
    <property type="project" value="TreeGrafter"/>
</dbReference>
<protein>
    <submittedName>
        <fullName evidence="11">N-formyl peptide receptor 3-like</fullName>
    </submittedName>
</protein>
<dbReference type="PANTHER" id="PTHR24241:SF76">
    <property type="entry name" value="NEUROPEPTIDE SIFAMIDE RECEPTOR"/>
    <property type="match status" value="1"/>
</dbReference>
<dbReference type="CDD" id="cd00637">
    <property type="entry name" value="7tm_classA_rhodopsin-like"/>
    <property type="match status" value="1"/>
</dbReference>
<dbReference type="AlphaFoldDB" id="A0A6P8IUL6"/>
<dbReference type="PANTHER" id="PTHR24241">
    <property type="entry name" value="NEUROPEPTIDE RECEPTOR-RELATED G-PROTEIN COUPLED RECEPTOR"/>
    <property type="match status" value="1"/>
</dbReference>